<organism evidence="2 3">
    <name type="scientific">Streptomyces himalayensis subsp. aureolus</name>
    <dbReference type="NCBI Taxonomy" id="2758039"/>
    <lineage>
        <taxon>Bacteria</taxon>
        <taxon>Bacillati</taxon>
        <taxon>Actinomycetota</taxon>
        <taxon>Actinomycetes</taxon>
        <taxon>Kitasatosporales</taxon>
        <taxon>Streptomycetaceae</taxon>
        <taxon>Streptomyces</taxon>
        <taxon>Streptomyces himalayensis</taxon>
    </lineage>
</organism>
<dbReference type="Proteomes" id="UP000586976">
    <property type="component" value="Unassembled WGS sequence"/>
</dbReference>
<keyword evidence="1" id="KW-1133">Transmembrane helix</keyword>
<feature type="transmembrane region" description="Helical" evidence="1">
    <location>
        <begin position="488"/>
        <end position="508"/>
    </location>
</feature>
<dbReference type="AlphaFoldDB" id="A0A7W2HHE6"/>
<dbReference type="Gene3D" id="2.160.20.80">
    <property type="entry name" value="E3 ubiquitin-protein ligase SopA"/>
    <property type="match status" value="2"/>
</dbReference>
<dbReference type="EMBL" id="JACEQY010000024">
    <property type="protein sequence ID" value="MBA4863866.1"/>
    <property type="molecule type" value="Genomic_DNA"/>
</dbReference>
<proteinExistence type="predicted"/>
<name>A0A7W2HHE6_9ACTN</name>
<keyword evidence="1" id="KW-0472">Membrane</keyword>
<comment type="caution">
    <text evidence="2">The sequence shown here is derived from an EMBL/GenBank/DDBJ whole genome shotgun (WGS) entry which is preliminary data.</text>
</comment>
<keyword evidence="3" id="KW-1185">Reference proteome</keyword>
<protein>
    <submittedName>
        <fullName evidence="2">Pentapeptide repeat-containing protein</fullName>
    </submittedName>
</protein>
<reference evidence="2 3" key="1">
    <citation type="submission" date="2020-07" db="EMBL/GenBank/DDBJ databases">
        <title>Streptomyces isolated from Indian soil.</title>
        <authorList>
            <person name="Mandal S."/>
            <person name="Maiti P.K."/>
        </authorList>
    </citation>
    <scope>NUCLEOTIDE SEQUENCE [LARGE SCALE GENOMIC DNA]</scope>
    <source>
        <strain evidence="2 3">PSKA54</strain>
    </source>
</reference>
<keyword evidence="1" id="KW-0812">Transmembrane</keyword>
<sequence>MLQPPDWPQCGHGANLTTGAGGCHGIQVPSHTACLAHLNETDRAGYLAGLAPGTDIDHRGTPFTEDLLSELLTALREPATGTPHFGRARFERAVFEGTGGFDGADFSGSAWFDQANFSGDAQFRKAKFGEDARFADATISGRAWFTRSEIRGEAWFHRAKFGGDADFYMAKIERLARFAEAHFSRESRFVGVTFSGGAWFPGVQFDGGAEFAGAVFSGSARFIRVQFTGDAVFAMAEFERNAKMGPIACTGTLNLSEAAFRSAVTIEAAAATVLCRRTQWDSTAALRLRYASVDLTDAVWEYPVSVAARSRPFLWGAEEVAEPGLTDPHVRIMSLRGVDAAHLVLTGVDLSDCRFAGTLRLDQLRLEGRYTFTFPPSGLRWHGMRPVRWTQRRALAEEHHWRSTRFVDAGGWRPAPAGEDALEPAELAPVYRQLRKSFEDSKHEPGAADFYYGEMEMRRHADDIPWVERALLTIYWALSGYGLRASRAMGWLLASMFATVLMMMLWGLPQDDPRSIGIGVITDRSITMTMDTPDPVNPTEPWHERLSTDRFEGSLRVVINSVIFRASGQNLTTAGTYIEMASRITEPVLLGLAILAIRGRVKR</sequence>
<evidence type="ECO:0000313" key="2">
    <source>
        <dbReference type="EMBL" id="MBA4863866.1"/>
    </source>
</evidence>
<evidence type="ECO:0000256" key="1">
    <source>
        <dbReference type="SAM" id="Phobius"/>
    </source>
</evidence>
<evidence type="ECO:0000313" key="3">
    <source>
        <dbReference type="Proteomes" id="UP000586976"/>
    </source>
</evidence>
<dbReference type="Pfam" id="PF13576">
    <property type="entry name" value="Pentapeptide_3"/>
    <property type="match status" value="2"/>
</dbReference>
<gene>
    <name evidence="2" type="ORF">H1V43_21395</name>
</gene>
<accession>A0A7W2HHE6</accession>
<dbReference type="InterPro" id="IPR001646">
    <property type="entry name" value="5peptide_repeat"/>
</dbReference>